<dbReference type="STRING" id="1177154.Y5S_03146"/>
<feature type="chain" id="PRO_5001918959" description="CSLREA domain-containing protein" evidence="1">
    <location>
        <begin position="34"/>
        <end position="576"/>
    </location>
</feature>
<dbReference type="eggNOG" id="COG1572">
    <property type="taxonomic scope" value="Bacteria"/>
</dbReference>
<comment type="caution">
    <text evidence="2">The sequence shown here is derived from an EMBL/GenBank/DDBJ whole genome shotgun (WGS) entry which is preliminary data.</text>
</comment>
<organism evidence="2 3">
    <name type="scientific">Alcanivorax nanhaiticus</name>
    <dbReference type="NCBI Taxonomy" id="1177154"/>
    <lineage>
        <taxon>Bacteria</taxon>
        <taxon>Pseudomonadati</taxon>
        <taxon>Pseudomonadota</taxon>
        <taxon>Gammaproteobacteria</taxon>
        <taxon>Oceanospirillales</taxon>
        <taxon>Alcanivoracaceae</taxon>
        <taxon>Alcanivorax</taxon>
    </lineage>
</organism>
<dbReference type="Proteomes" id="UP000029444">
    <property type="component" value="Unassembled WGS sequence"/>
</dbReference>
<keyword evidence="3" id="KW-1185">Reference proteome</keyword>
<name>A0A095ULW6_9GAMM</name>
<evidence type="ECO:0000313" key="3">
    <source>
        <dbReference type="Proteomes" id="UP000029444"/>
    </source>
</evidence>
<evidence type="ECO:0000256" key="1">
    <source>
        <dbReference type="SAM" id="SignalP"/>
    </source>
</evidence>
<evidence type="ECO:0008006" key="4">
    <source>
        <dbReference type="Google" id="ProtNLM"/>
    </source>
</evidence>
<accession>A0A095ULW6</accession>
<gene>
    <name evidence="2" type="ORF">Y5S_03146</name>
</gene>
<sequence>MGRAGHIKGVSQKSKLNLLVFAIGLASTELASAATISVNSSADTIAEDAFCTLREAIINANNNNQSGSTDCAAGQASPTDVITFSGATNNVPIVLSRTGSNENAADTGDLDLTESVIINGNGAFGATEIDGNGSDRVFEVRNGAAIQMYSLGITNGGSVTVGAGIYVFSGQLTMQDARVYGNLISAGPSSGSVSGAGISTRGPLSLTRVGIESNRIEALGALAGQGAGISVGTGGSVNLVTSRILGNTIETEAGSAIGGGLFNNPNNVAVNTGISSTTFSGNQVISSGDGGASGGAINHQSGTLSILRSDIISNLARRTGDSGSSVASGGAIQAFDPVEINSSTVSGNRVESVDASWGGGLSLGDSGSLNNVTVTKNRVQTSAGGTTYGGGIRGSASVVISNTVVAENTSSNDNPDCYGGISSDGYNLIGNNSGCNFTADPSDQVGDVAGGDAALDPMLVGLAANGGNITIDGQEVVVLSHAPRVGSPLVDAGDPSGGTCQTIDQTGWGRVDGDDDGGVVCDIGAVEYREGLPAPIATGSGGSGGGSGGGGGGAWSAWLLPVLASLLRRRRPSRKP</sequence>
<dbReference type="OrthoDB" id="6772040at2"/>
<reference evidence="2 3" key="1">
    <citation type="submission" date="2012-09" db="EMBL/GenBank/DDBJ databases">
        <title>Genome Sequence of alkane-degrading Bacterium Alcanivorax sp. 19-m-6.</title>
        <authorList>
            <person name="Lai Q."/>
            <person name="Shao Z."/>
        </authorList>
    </citation>
    <scope>NUCLEOTIDE SEQUENCE [LARGE SCALE GENOMIC DNA]</scope>
    <source>
        <strain evidence="2 3">19-m-6</strain>
    </source>
</reference>
<evidence type="ECO:0000313" key="2">
    <source>
        <dbReference type="EMBL" id="KGD63510.1"/>
    </source>
</evidence>
<dbReference type="NCBIfam" id="NF041518">
    <property type="entry name" value="choice_anch_Q"/>
    <property type="match status" value="1"/>
</dbReference>
<dbReference type="AlphaFoldDB" id="A0A095ULW6"/>
<dbReference type="PATRIC" id="fig|1177154.3.peg.3186"/>
<dbReference type="EMBL" id="ARXV01000016">
    <property type="protein sequence ID" value="KGD63510.1"/>
    <property type="molecule type" value="Genomic_DNA"/>
</dbReference>
<dbReference type="InterPro" id="IPR059226">
    <property type="entry name" value="Choice_anch_Q_dom"/>
</dbReference>
<feature type="signal peptide" evidence="1">
    <location>
        <begin position="1"/>
        <end position="33"/>
    </location>
</feature>
<dbReference type="SUPFAM" id="SSF51126">
    <property type="entry name" value="Pectin lyase-like"/>
    <property type="match status" value="1"/>
</dbReference>
<dbReference type="RefSeq" id="WP_035234419.1">
    <property type="nucleotide sequence ID" value="NZ_ARXV01000016.1"/>
</dbReference>
<dbReference type="InterPro" id="IPR011050">
    <property type="entry name" value="Pectin_lyase_fold/virulence"/>
</dbReference>
<proteinExistence type="predicted"/>
<keyword evidence="1" id="KW-0732">Signal</keyword>
<protein>
    <recommendedName>
        <fullName evidence="4">CSLREA domain-containing protein</fullName>
    </recommendedName>
</protein>